<dbReference type="PANTHER" id="PTHR42958">
    <property type="entry name" value="HYDROGENASE-2 LARGE CHAIN"/>
    <property type="match status" value="1"/>
</dbReference>
<evidence type="ECO:0000256" key="5">
    <source>
        <dbReference type="ARBA" id="ARBA00022723"/>
    </source>
</evidence>
<proteinExistence type="inferred from homology"/>
<name>A0AAD1LZU4_MYCXE</name>
<dbReference type="InterPro" id="IPR001501">
    <property type="entry name" value="Ni-dep_hyd_lsu"/>
</dbReference>
<dbReference type="InterPro" id="IPR050867">
    <property type="entry name" value="NiFe/NiFeSe_hydrgnase_LSU"/>
</dbReference>
<dbReference type="GO" id="GO:0008901">
    <property type="term" value="F:ferredoxin hydrogenase activity"/>
    <property type="evidence" value="ECO:0007669"/>
    <property type="project" value="InterPro"/>
</dbReference>
<evidence type="ECO:0000256" key="2">
    <source>
        <dbReference type="ARBA" id="ARBA00004196"/>
    </source>
</evidence>
<feature type="binding site" evidence="7">
    <location>
        <position position="516"/>
    </location>
    <ligand>
        <name>Ni(2+)</name>
        <dbReference type="ChEBI" id="CHEBI:49786"/>
    </ligand>
</feature>
<dbReference type="KEGG" id="mxe:MYXE_05440"/>
<keyword evidence="4 7" id="KW-0533">Nickel</keyword>
<evidence type="ECO:0000256" key="6">
    <source>
        <dbReference type="ARBA" id="ARBA00023002"/>
    </source>
</evidence>
<evidence type="ECO:0000313" key="8">
    <source>
        <dbReference type="EMBL" id="BBU20755.1"/>
    </source>
</evidence>
<dbReference type="PROSITE" id="PS00507">
    <property type="entry name" value="NI_HGENASE_L_1"/>
    <property type="match status" value="1"/>
</dbReference>
<feature type="binding site" evidence="7">
    <location>
        <position position="68"/>
    </location>
    <ligand>
        <name>Ni(2+)</name>
        <dbReference type="ChEBI" id="CHEBI:49786"/>
    </ligand>
</feature>
<dbReference type="PANTHER" id="PTHR42958:SF4">
    <property type="entry name" value="HYDROGENASE EXPRESSION_FORMATION PROTEIN HUPK"/>
    <property type="match status" value="1"/>
</dbReference>
<keyword evidence="5 7" id="KW-0479">Metal-binding</keyword>
<dbReference type="EMBL" id="AP022314">
    <property type="protein sequence ID" value="BBU20755.1"/>
    <property type="molecule type" value="Genomic_DNA"/>
</dbReference>
<evidence type="ECO:0000256" key="7">
    <source>
        <dbReference type="PIRSR" id="PIRSR601501-1"/>
    </source>
</evidence>
<dbReference type="Pfam" id="PF00374">
    <property type="entry name" value="NiFeSe_Hases"/>
    <property type="match status" value="2"/>
</dbReference>
<evidence type="ECO:0000256" key="4">
    <source>
        <dbReference type="ARBA" id="ARBA00022596"/>
    </source>
</evidence>
<feature type="binding site" evidence="7">
    <location>
        <position position="522"/>
    </location>
    <ligand>
        <name>Mg(2+)</name>
        <dbReference type="ChEBI" id="CHEBI:18420"/>
    </ligand>
</feature>
<feature type="binding site" evidence="7">
    <location>
        <position position="49"/>
    </location>
    <ligand>
        <name>Mg(2+)</name>
        <dbReference type="ChEBI" id="CHEBI:18420"/>
    </ligand>
</feature>
<dbReference type="InterPro" id="IPR018194">
    <property type="entry name" value="Ni-dep_hyd_lsu_Ni_BS"/>
</dbReference>
<evidence type="ECO:0000256" key="1">
    <source>
        <dbReference type="ARBA" id="ARBA00001967"/>
    </source>
</evidence>
<organism evidence="8 9">
    <name type="scientific">Mycobacterium xenopi</name>
    <dbReference type="NCBI Taxonomy" id="1789"/>
    <lineage>
        <taxon>Bacteria</taxon>
        <taxon>Bacillati</taxon>
        <taxon>Actinomycetota</taxon>
        <taxon>Actinomycetes</taxon>
        <taxon>Mycobacteriales</taxon>
        <taxon>Mycobacteriaceae</taxon>
        <taxon>Mycobacterium</taxon>
    </lineage>
</organism>
<dbReference type="AlphaFoldDB" id="A0AAD1LZU4"/>
<dbReference type="Gene3D" id="1.10.645.10">
    <property type="entry name" value="Cytochrome-c3 Hydrogenase, chain B"/>
    <property type="match status" value="1"/>
</dbReference>
<evidence type="ECO:0000256" key="3">
    <source>
        <dbReference type="ARBA" id="ARBA00009292"/>
    </source>
</evidence>
<evidence type="ECO:0000313" key="9">
    <source>
        <dbReference type="Proteomes" id="UP000464624"/>
    </source>
</evidence>
<protein>
    <submittedName>
        <fullName evidence="8">Cytochrome-c3 hydrogenase</fullName>
    </submittedName>
</protein>
<comment type="cofactor">
    <cofactor evidence="7">
        <name>Fe cation</name>
        <dbReference type="ChEBI" id="CHEBI:24875"/>
    </cofactor>
</comment>
<feature type="binding site" evidence="7">
    <location>
        <position position="71"/>
    </location>
    <ligand>
        <name>Ni(2+)</name>
        <dbReference type="ChEBI" id="CHEBI:49786"/>
    </ligand>
</feature>
<dbReference type="GO" id="GO:0030313">
    <property type="term" value="C:cell envelope"/>
    <property type="evidence" value="ECO:0007669"/>
    <property type="project" value="UniProtKB-SubCell"/>
</dbReference>
<accession>A0AAD1LZU4</accession>
<dbReference type="GO" id="GO:0016151">
    <property type="term" value="F:nickel cation binding"/>
    <property type="evidence" value="ECO:0007669"/>
    <property type="project" value="InterPro"/>
</dbReference>
<keyword evidence="6" id="KW-0560">Oxidoreductase</keyword>
<feature type="binding site" evidence="7">
    <location>
        <position position="468"/>
    </location>
    <ligand>
        <name>Mg(2+)</name>
        <dbReference type="ChEBI" id="CHEBI:18420"/>
    </ligand>
</feature>
<comment type="similarity">
    <text evidence="3">Belongs to the [NiFe]/[NiFeSe] hydrogenase large subunit family.</text>
</comment>
<keyword evidence="7" id="KW-0460">Magnesium</keyword>
<comment type="subcellular location">
    <subcellularLocation>
        <location evidence="2">Cell envelope</location>
    </subcellularLocation>
</comment>
<comment type="cofactor">
    <cofactor evidence="1 7">
        <name>Ni(2+)</name>
        <dbReference type="ChEBI" id="CHEBI:49786"/>
    </cofactor>
</comment>
<dbReference type="InterPro" id="IPR029014">
    <property type="entry name" value="NiFe-Hase_large"/>
</dbReference>
<feature type="binding site" evidence="7">
    <location>
        <position position="519"/>
    </location>
    <ligand>
        <name>Fe cation</name>
        <dbReference type="ChEBI" id="CHEBI:24875"/>
    </ligand>
</feature>
<dbReference type="Proteomes" id="UP000464624">
    <property type="component" value="Chromosome"/>
</dbReference>
<sequence length="541" mass="60078">MTAVDSSTKLDLFVSPLGRVEGDLDVRVTVEDGVVTSAWTEAAMFRGFEIILQGKDPQAGLVVTPRICGICGGSHLYKSAYALDTAWRTHVPPNATLVRNICQAAETLQSIPRYFYALFAIDLTNKNYAKSPLYAEAVRRFAPYVGTSYQPGVVLSGKPVEVYAIFGGQWPHSSFMVPGGVMCAPTLADVTRSFSIFEHWKDEWLEKQWLGCSVDRWLANKSWDDVLAWVDENEAQHNSDCGFFIRYCLDVGLDKYGQGVGNYLATGTYFEPSLYEHPTIDGRNAALIGRSGIFVGGKWYEFDHARVREDVTHSFYEGTGPLHPFEGETIPVDPEEGRKRGKYSWAKAPRYDVPNLGHIPLEAGPLARRMAAGGPNAAPHQDDDPLFVDMYNKIGPSVFVRQLARMHEAPKYYTWVKDWLSRLDLKESFYTKPIEHAEGMGFGATEAARGALADWIVIEDSKIKNYQVITPTAWNIGPRDGTEVLGPIEQAMVGSPIVDPEDPVELGHVARSFDSCLVCTVHAYDAKTGRELSQFKINGMV</sequence>
<feature type="binding site" evidence="7">
    <location>
        <position position="71"/>
    </location>
    <ligand>
        <name>Fe cation</name>
        <dbReference type="ChEBI" id="CHEBI:24875"/>
    </ligand>
</feature>
<reference evidence="8 9" key="1">
    <citation type="submission" date="2019-12" db="EMBL/GenBank/DDBJ databases">
        <title>Complete genome sequence of Mycolicibacterium xenopi str. JCM15661T.</title>
        <authorList>
            <person name="Yoshida M."/>
            <person name="Fukano H."/>
            <person name="Asakura T."/>
            <person name="Hoshino Y."/>
        </authorList>
    </citation>
    <scope>NUCLEOTIDE SEQUENCE [LARGE SCALE GENOMIC DNA]</scope>
    <source>
        <strain evidence="8 9">JCM 15661T</strain>
    </source>
</reference>
<keyword evidence="7" id="KW-0408">Iron</keyword>
<dbReference type="RefSeq" id="WP_085197404.1">
    <property type="nucleotide sequence ID" value="NZ_AP022314.1"/>
</dbReference>
<dbReference type="SUPFAM" id="SSF56762">
    <property type="entry name" value="HydB/Nqo4-like"/>
    <property type="match status" value="1"/>
</dbReference>
<gene>
    <name evidence="8" type="primary">hybC</name>
    <name evidence="8" type="ORF">MYXE_05440</name>
</gene>